<organism evidence="1 2">
    <name type="scientific">Lentinula edodes</name>
    <name type="common">Shiitake mushroom</name>
    <name type="synonym">Lentinus edodes</name>
    <dbReference type="NCBI Taxonomy" id="5353"/>
    <lineage>
        <taxon>Eukaryota</taxon>
        <taxon>Fungi</taxon>
        <taxon>Dikarya</taxon>
        <taxon>Basidiomycota</taxon>
        <taxon>Agaricomycotina</taxon>
        <taxon>Agaricomycetes</taxon>
        <taxon>Agaricomycetidae</taxon>
        <taxon>Agaricales</taxon>
        <taxon>Marasmiineae</taxon>
        <taxon>Omphalotaceae</taxon>
        <taxon>Lentinula</taxon>
    </lineage>
</organism>
<evidence type="ECO:0000313" key="2">
    <source>
        <dbReference type="Proteomes" id="UP000188533"/>
    </source>
</evidence>
<proteinExistence type="predicted"/>
<keyword evidence="2" id="KW-1185">Reference proteome</keyword>
<gene>
    <name evidence="1" type="ORF">LENED_002025</name>
</gene>
<reference evidence="1 2" key="2">
    <citation type="submission" date="2017-02" db="EMBL/GenBank/DDBJ databases">
        <title>A genome survey and senescence transcriptome analysis in Lentinula edodes.</title>
        <authorList>
            <person name="Sakamoto Y."/>
            <person name="Nakade K."/>
            <person name="Sato S."/>
            <person name="Yoshida Y."/>
            <person name="Miyazaki K."/>
            <person name="Natsume S."/>
            <person name="Konno N."/>
        </authorList>
    </citation>
    <scope>NUCLEOTIDE SEQUENCE [LARGE SCALE GENOMIC DNA]</scope>
    <source>
        <strain evidence="1 2">NBRC 111202</strain>
    </source>
</reference>
<dbReference type="Proteomes" id="UP000188533">
    <property type="component" value="Unassembled WGS sequence"/>
</dbReference>
<evidence type="ECO:0000313" key="1">
    <source>
        <dbReference type="EMBL" id="GAW00501.1"/>
    </source>
</evidence>
<accession>A0A1Q3E016</accession>
<comment type="caution">
    <text evidence="1">The sequence shown here is derived from an EMBL/GenBank/DDBJ whole genome shotgun (WGS) entry which is preliminary data.</text>
</comment>
<dbReference type="AlphaFoldDB" id="A0A1Q3E016"/>
<name>A0A1Q3E016_LENED</name>
<dbReference type="EMBL" id="BDGU01000031">
    <property type="protein sequence ID" value="GAW00501.1"/>
    <property type="molecule type" value="Genomic_DNA"/>
</dbReference>
<protein>
    <submittedName>
        <fullName evidence="1">Uncharacterized protein</fullName>
    </submittedName>
</protein>
<sequence>MSSPTGNINGTSSPNQDPSMRIVPALLHLRWLDGLLTMFTTLRLFITEDIFLAPPMQMSFKDDLATKFLMGTFLLPLLNWNITIIL</sequence>
<reference evidence="1 2" key="1">
    <citation type="submission" date="2016-08" db="EMBL/GenBank/DDBJ databases">
        <authorList>
            <consortium name="Lentinula edodes genome sequencing consortium"/>
            <person name="Sakamoto Y."/>
            <person name="Nakade K."/>
            <person name="Sato S."/>
            <person name="Yoshida Y."/>
            <person name="Miyazaki K."/>
            <person name="Natsume S."/>
            <person name="Konno N."/>
        </authorList>
    </citation>
    <scope>NUCLEOTIDE SEQUENCE [LARGE SCALE GENOMIC DNA]</scope>
    <source>
        <strain evidence="1 2">NBRC 111202</strain>
    </source>
</reference>